<organism evidence="1 2">
    <name type="scientific">Streptomyces atrovirens</name>
    <dbReference type="NCBI Taxonomy" id="285556"/>
    <lineage>
        <taxon>Bacteria</taxon>
        <taxon>Bacillati</taxon>
        <taxon>Actinomycetota</taxon>
        <taxon>Actinomycetes</taxon>
        <taxon>Kitasatosporales</taxon>
        <taxon>Streptomycetaceae</taxon>
        <taxon>Streptomyces</taxon>
    </lineage>
</organism>
<sequence length="198" mass="22226">MKSVIGGRVMGAALLALAAAVIGGGVSLASVLLTQRSAERGWAREHERIERHREEDRIREWDSRLLEERRAAYTRLNATARAARDALAGCMHDLRRSGSFDEARRAELEERWSAYVVQHAESHMIVSDAVLPVVGAANGSLRKIYGLVQRLDSGQSDREEELQELSRRVDDLWDRLTALRDEMRRDLGITGPVEALSR</sequence>
<evidence type="ECO:0000313" key="1">
    <source>
        <dbReference type="EMBL" id="MFC5244022.1"/>
    </source>
</evidence>
<dbReference type="Proteomes" id="UP001596035">
    <property type="component" value="Unassembled WGS sequence"/>
</dbReference>
<dbReference type="EMBL" id="JBHSKN010000027">
    <property type="protein sequence ID" value="MFC5244022.1"/>
    <property type="molecule type" value="Genomic_DNA"/>
</dbReference>
<dbReference type="RefSeq" id="WP_344558490.1">
    <property type="nucleotide sequence ID" value="NZ_BAAATG010000011.1"/>
</dbReference>
<accession>A0ABW0E2H6</accession>
<comment type="caution">
    <text evidence="1">The sequence shown here is derived from an EMBL/GenBank/DDBJ whole genome shotgun (WGS) entry which is preliminary data.</text>
</comment>
<name>A0ABW0E2H6_9ACTN</name>
<protein>
    <submittedName>
        <fullName evidence="1">Uncharacterized protein</fullName>
    </submittedName>
</protein>
<evidence type="ECO:0000313" key="2">
    <source>
        <dbReference type="Proteomes" id="UP001596035"/>
    </source>
</evidence>
<keyword evidence="2" id="KW-1185">Reference proteome</keyword>
<reference evidence="2" key="1">
    <citation type="journal article" date="2019" name="Int. J. Syst. Evol. Microbiol.">
        <title>The Global Catalogue of Microorganisms (GCM) 10K type strain sequencing project: providing services to taxonomists for standard genome sequencing and annotation.</title>
        <authorList>
            <consortium name="The Broad Institute Genomics Platform"/>
            <consortium name="The Broad Institute Genome Sequencing Center for Infectious Disease"/>
            <person name="Wu L."/>
            <person name="Ma J."/>
        </authorList>
    </citation>
    <scope>NUCLEOTIDE SEQUENCE [LARGE SCALE GENOMIC DNA]</scope>
    <source>
        <strain evidence="2">CGMCC 4.7131</strain>
    </source>
</reference>
<proteinExistence type="predicted"/>
<gene>
    <name evidence="1" type="ORF">ACFPWV_29610</name>
</gene>